<sequence length="183" mass="21195">MPWPEFITFQFELVNKFTTDEGEYYGPFNALLNELFPASEYYQVAPQFKRIAGSIDFTLIYLITKRKVPILFIEVKHYVAYDLDSSRKAADDQMRERVLDFTARSIPIPMLYGISALGTRFCVYEYTPASRALTPLRIVPDPHLVTDTAPKERWDLDLLEPQGEARLKEVVCHIKEMVADLHD</sequence>
<organism evidence="1 2">
    <name type="scientific">Amanita muscaria (strain Koide BX008)</name>
    <dbReference type="NCBI Taxonomy" id="946122"/>
    <lineage>
        <taxon>Eukaryota</taxon>
        <taxon>Fungi</taxon>
        <taxon>Dikarya</taxon>
        <taxon>Basidiomycota</taxon>
        <taxon>Agaricomycotina</taxon>
        <taxon>Agaricomycetes</taxon>
        <taxon>Agaricomycetidae</taxon>
        <taxon>Agaricales</taxon>
        <taxon>Pluteineae</taxon>
        <taxon>Amanitaceae</taxon>
        <taxon>Amanita</taxon>
    </lineage>
</organism>
<evidence type="ECO:0000313" key="1">
    <source>
        <dbReference type="EMBL" id="KIL71188.1"/>
    </source>
</evidence>
<dbReference type="OrthoDB" id="3254408at2759"/>
<accession>A0A0C2XPR0</accession>
<name>A0A0C2XPR0_AMAMK</name>
<reference evidence="1 2" key="1">
    <citation type="submission" date="2014-04" db="EMBL/GenBank/DDBJ databases">
        <title>Evolutionary Origins and Diversification of the Mycorrhizal Mutualists.</title>
        <authorList>
            <consortium name="DOE Joint Genome Institute"/>
            <consortium name="Mycorrhizal Genomics Consortium"/>
            <person name="Kohler A."/>
            <person name="Kuo A."/>
            <person name="Nagy L.G."/>
            <person name="Floudas D."/>
            <person name="Copeland A."/>
            <person name="Barry K.W."/>
            <person name="Cichocki N."/>
            <person name="Veneault-Fourrey C."/>
            <person name="LaButti K."/>
            <person name="Lindquist E.A."/>
            <person name="Lipzen A."/>
            <person name="Lundell T."/>
            <person name="Morin E."/>
            <person name="Murat C."/>
            <person name="Riley R."/>
            <person name="Ohm R."/>
            <person name="Sun H."/>
            <person name="Tunlid A."/>
            <person name="Henrissat B."/>
            <person name="Grigoriev I.V."/>
            <person name="Hibbett D.S."/>
            <person name="Martin F."/>
        </authorList>
    </citation>
    <scope>NUCLEOTIDE SEQUENCE [LARGE SCALE GENOMIC DNA]</scope>
    <source>
        <strain evidence="1 2">Koide BX008</strain>
    </source>
</reference>
<dbReference type="Proteomes" id="UP000054549">
    <property type="component" value="Unassembled WGS sequence"/>
</dbReference>
<dbReference type="AlphaFoldDB" id="A0A0C2XPR0"/>
<evidence type="ECO:0000313" key="2">
    <source>
        <dbReference type="Proteomes" id="UP000054549"/>
    </source>
</evidence>
<keyword evidence="2" id="KW-1185">Reference proteome</keyword>
<dbReference type="InParanoid" id="A0A0C2XPR0"/>
<evidence type="ECO:0008006" key="3">
    <source>
        <dbReference type="Google" id="ProtNLM"/>
    </source>
</evidence>
<dbReference type="HOGENOM" id="CLU_085786_3_1_1"/>
<dbReference type="STRING" id="946122.A0A0C2XPR0"/>
<proteinExistence type="predicted"/>
<dbReference type="EMBL" id="KN818222">
    <property type="protein sequence ID" value="KIL71188.1"/>
    <property type="molecule type" value="Genomic_DNA"/>
</dbReference>
<protein>
    <recommendedName>
        <fullName evidence="3">Type I restriction enzyme R protein N-terminal domain-containing protein</fullName>
    </recommendedName>
</protein>
<gene>
    <name evidence="1" type="ORF">M378DRAFT_204541</name>
</gene>